<dbReference type="InterPro" id="IPR011006">
    <property type="entry name" value="CheY-like_superfamily"/>
</dbReference>
<dbReference type="PANTHER" id="PTHR48111:SF39">
    <property type="entry name" value="TRANSCRIPTIONAL REGULATORY PROTEIN CPXR"/>
    <property type="match status" value="1"/>
</dbReference>
<evidence type="ECO:0000256" key="9">
    <source>
        <dbReference type="PROSITE-ProRule" id="PRU01091"/>
    </source>
</evidence>
<dbReference type="SMART" id="SM00448">
    <property type="entry name" value="REC"/>
    <property type="match status" value="1"/>
</dbReference>
<dbReference type="GO" id="GO:0006355">
    <property type="term" value="P:regulation of DNA-templated transcription"/>
    <property type="evidence" value="ECO:0007669"/>
    <property type="project" value="InterPro"/>
</dbReference>
<dbReference type="InterPro" id="IPR016032">
    <property type="entry name" value="Sig_transdc_resp-reg_C-effctor"/>
</dbReference>
<dbReference type="Gene3D" id="3.40.50.2300">
    <property type="match status" value="1"/>
</dbReference>
<comment type="caution">
    <text evidence="12">The sequence shown here is derived from an EMBL/GenBank/DDBJ whole genome shotgun (WGS) entry which is preliminary data.</text>
</comment>
<dbReference type="InterPro" id="IPR001789">
    <property type="entry name" value="Sig_transdc_resp-reg_receiver"/>
</dbReference>
<dbReference type="Pfam" id="PF00072">
    <property type="entry name" value="Response_reg"/>
    <property type="match status" value="1"/>
</dbReference>
<reference evidence="12 13" key="1">
    <citation type="journal article" date="2013" name="Genome Announc.">
        <title>Draft genome sequences for three mercury-methylating, sulfate-reducing bacteria.</title>
        <authorList>
            <person name="Brown S.D."/>
            <person name="Hurt R.A.Jr."/>
            <person name="Gilmour C.C."/>
            <person name="Elias D.A."/>
        </authorList>
    </citation>
    <scope>NUCLEOTIDE SEQUENCE [LARGE SCALE GENOMIC DNA]</scope>
    <source>
        <strain evidence="12 13">DSM 16529</strain>
    </source>
</reference>
<organism evidence="12 13">
    <name type="scientific">Alkalidesulfovibrio alkalitolerans DSM 16529</name>
    <dbReference type="NCBI Taxonomy" id="1121439"/>
    <lineage>
        <taxon>Bacteria</taxon>
        <taxon>Pseudomonadati</taxon>
        <taxon>Thermodesulfobacteriota</taxon>
        <taxon>Desulfovibrionia</taxon>
        <taxon>Desulfovibrionales</taxon>
        <taxon>Desulfovibrionaceae</taxon>
        <taxon>Alkalidesulfovibrio</taxon>
    </lineage>
</organism>
<gene>
    <name evidence="12" type="ORF">dsat_2366</name>
</gene>
<accession>S7URR2</accession>
<dbReference type="GO" id="GO:0032993">
    <property type="term" value="C:protein-DNA complex"/>
    <property type="evidence" value="ECO:0007669"/>
    <property type="project" value="TreeGrafter"/>
</dbReference>
<comment type="subcellular location">
    <subcellularLocation>
        <location evidence="1">Cytoplasm</location>
    </subcellularLocation>
</comment>
<dbReference type="OrthoDB" id="368799at2"/>
<dbReference type="Gene3D" id="6.10.250.690">
    <property type="match status" value="1"/>
</dbReference>
<dbReference type="InterPro" id="IPR036388">
    <property type="entry name" value="WH-like_DNA-bd_sf"/>
</dbReference>
<dbReference type="PROSITE" id="PS51755">
    <property type="entry name" value="OMPR_PHOB"/>
    <property type="match status" value="1"/>
</dbReference>
<keyword evidence="3 8" id="KW-0597">Phosphoprotein</keyword>
<dbReference type="InterPro" id="IPR001867">
    <property type="entry name" value="OmpR/PhoB-type_DNA-bd"/>
</dbReference>
<evidence type="ECO:0000256" key="2">
    <source>
        <dbReference type="ARBA" id="ARBA00022490"/>
    </source>
</evidence>
<keyword evidence="13" id="KW-1185">Reference proteome</keyword>
<dbReference type="PANTHER" id="PTHR48111">
    <property type="entry name" value="REGULATOR OF RPOS"/>
    <property type="match status" value="1"/>
</dbReference>
<evidence type="ECO:0000256" key="5">
    <source>
        <dbReference type="ARBA" id="ARBA00023015"/>
    </source>
</evidence>
<dbReference type="eggNOG" id="COG0745">
    <property type="taxonomic scope" value="Bacteria"/>
</dbReference>
<dbReference type="EMBL" id="ATHI01000005">
    <property type="protein sequence ID" value="EPR35003.1"/>
    <property type="molecule type" value="Genomic_DNA"/>
</dbReference>
<evidence type="ECO:0000259" key="11">
    <source>
        <dbReference type="PROSITE" id="PS51755"/>
    </source>
</evidence>
<dbReference type="PROSITE" id="PS50110">
    <property type="entry name" value="RESPONSE_REGULATORY"/>
    <property type="match status" value="1"/>
</dbReference>
<dbReference type="RefSeq" id="WP_020886252.1">
    <property type="nucleotide sequence ID" value="NZ_ATHI01000005.1"/>
</dbReference>
<evidence type="ECO:0000313" key="13">
    <source>
        <dbReference type="Proteomes" id="UP000014975"/>
    </source>
</evidence>
<feature type="domain" description="Response regulatory" evidence="10">
    <location>
        <begin position="3"/>
        <end position="116"/>
    </location>
</feature>
<dbReference type="GO" id="GO:0000156">
    <property type="term" value="F:phosphorelay response regulator activity"/>
    <property type="evidence" value="ECO:0007669"/>
    <property type="project" value="TreeGrafter"/>
</dbReference>
<dbReference type="GO" id="GO:0000976">
    <property type="term" value="F:transcription cis-regulatory region binding"/>
    <property type="evidence" value="ECO:0007669"/>
    <property type="project" value="TreeGrafter"/>
</dbReference>
<feature type="domain" description="OmpR/PhoB-type" evidence="11">
    <location>
        <begin position="126"/>
        <end position="225"/>
    </location>
</feature>
<evidence type="ECO:0000259" key="10">
    <source>
        <dbReference type="PROSITE" id="PS50110"/>
    </source>
</evidence>
<dbReference type="SMART" id="SM00862">
    <property type="entry name" value="Trans_reg_C"/>
    <property type="match status" value="1"/>
</dbReference>
<dbReference type="Pfam" id="PF00486">
    <property type="entry name" value="Trans_reg_C"/>
    <property type="match status" value="1"/>
</dbReference>
<evidence type="ECO:0000256" key="3">
    <source>
        <dbReference type="ARBA" id="ARBA00022553"/>
    </source>
</evidence>
<keyword evidence="2" id="KW-0963">Cytoplasm</keyword>
<dbReference type="Gene3D" id="1.10.10.10">
    <property type="entry name" value="Winged helix-like DNA-binding domain superfamily/Winged helix DNA-binding domain"/>
    <property type="match status" value="1"/>
</dbReference>
<evidence type="ECO:0000313" key="12">
    <source>
        <dbReference type="EMBL" id="EPR35003.1"/>
    </source>
</evidence>
<dbReference type="PATRIC" id="fig|1121439.3.peg.761"/>
<proteinExistence type="predicted"/>
<evidence type="ECO:0000256" key="1">
    <source>
        <dbReference type="ARBA" id="ARBA00004496"/>
    </source>
</evidence>
<evidence type="ECO:0000256" key="6">
    <source>
        <dbReference type="ARBA" id="ARBA00023125"/>
    </source>
</evidence>
<keyword evidence="4" id="KW-0902">Two-component regulatory system</keyword>
<keyword evidence="7" id="KW-0804">Transcription</keyword>
<dbReference type="GO" id="GO:0005829">
    <property type="term" value="C:cytosol"/>
    <property type="evidence" value="ECO:0007669"/>
    <property type="project" value="TreeGrafter"/>
</dbReference>
<sequence>MIPVLMIDDDRDLCGLLEKSLGNESMALEAVNEGSMGLDVALKGEHDIVLLDINLPGLTGFEVLRELRRRGGPPVVMLTGRDGELDKVLGLEMGADDYLTKPFSTRELAARIRAVLRRASPRPARRGPVEVSGVFVDPGRMLVRRDGEAIDVTSAEFSLLELLVRRSPEAVGREEIARHVLGKTFIPLDRSVDMHVCNLRQKLGRHPDGDEYIKTVRGTGYVFCRRSPHDA</sequence>
<dbReference type="STRING" id="1121439.dsat_2366"/>
<keyword evidence="5" id="KW-0805">Transcription regulation</keyword>
<name>S7URR2_9BACT</name>
<feature type="DNA-binding region" description="OmpR/PhoB-type" evidence="9">
    <location>
        <begin position="126"/>
        <end position="225"/>
    </location>
</feature>
<dbReference type="InterPro" id="IPR039420">
    <property type="entry name" value="WalR-like"/>
</dbReference>
<evidence type="ECO:0000256" key="8">
    <source>
        <dbReference type="PROSITE-ProRule" id="PRU00169"/>
    </source>
</evidence>
<dbReference type="SUPFAM" id="SSF46894">
    <property type="entry name" value="C-terminal effector domain of the bipartite response regulators"/>
    <property type="match status" value="1"/>
</dbReference>
<keyword evidence="6 9" id="KW-0238">DNA-binding</keyword>
<dbReference type="AlphaFoldDB" id="S7URR2"/>
<evidence type="ECO:0000256" key="7">
    <source>
        <dbReference type="ARBA" id="ARBA00023163"/>
    </source>
</evidence>
<protein>
    <submittedName>
        <fullName evidence="12">Two component transcriptional regulator, winged helix family</fullName>
    </submittedName>
</protein>
<dbReference type="CDD" id="cd00383">
    <property type="entry name" value="trans_reg_C"/>
    <property type="match status" value="1"/>
</dbReference>
<feature type="modified residue" description="4-aspartylphosphate" evidence="8">
    <location>
        <position position="52"/>
    </location>
</feature>
<dbReference type="Proteomes" id="UP000014975">
    <property type="component" value="Unassembled WGS sequence"/>
</dbReference>
<dbReference type="SUPFAM" id="SSF52172">
    <property type="entry name" value="CheY-like"/>
    <property type="match status" value="1"/>
</dbReference>
<evidence type="ECO:0000256" key="4">
    <source>
        <dbReference type="ARBA" id="ARBA00023012"/>
    </source>
</evidence>